<keyword evidence="2" id="KW-0472">Membrane</keyword>
<evidence type="ECO:0000256" key="1">
    <source>
        <dbReference type="SAM" id="MobiDB-lite"/>
    </source>
</evidence>
<dbReference type="AlphaFoldDB" id="A0A914H1V1"/>
<dbReference type="WBParaSite" id="Gr19_v10_g13231.t1">
    <property type="protein sequence ID" value="Gr19_v10_g13231.t1"/>
    <property type="gene ID" value="Gr19_v10_g13231"/>
</dbReference>
<evidence type="ECO:0000313" key="4">
    <source>
        <dbReference type="WBParaSite" id="Gr19_v10_g13231.t1"/>
    </source>
</evidence>
<proteinExistence type="predicted"/>
<accession>A0A914H1V1</accession>
<feature type="transmembrane region" description="Helical" evidence="2">
    <location>
        <begin position="6"/>
        <end position="27"/>
    </location>
</feature>
<dbReference type="Proteomes" id="UP000887572">
    <property type="component" value="Unplaced"/>
</dbReference>
<keyword evidence="2" id="KW-0812">Transmembrane</keyword>
<protein>
    <submittedName>
        <fullName evidence="4">Secreted protein</fullName>
    </submittedName>
</protein>
<keyword evidence="3" id="KW-1185">Reference proteome</keyword>
<feature type="region of interest" description="Disordered" evidence="1">
    <location>
        <begin position="55"/>
        <end position="78"/>
    </location>
</feature>
<name>A0A914H1V1_GLORO</name>
<reference evidence="4" key="1">
    <citation type="submission" date="2022-11" db="UniProtKB">
        <authorList>
            <consortium name="WormBaseParasite"/>
        </authorList>
    </citation>
    <scope>IDENTIFICATION</scope>
</reference>
<evidence type="ECO:0000256" key="2">
    <source>
        <dbReference type="SAM" id="Phobius"/>
    </source>
</evidence>
<keyword evidence="2" id="KW-1133">Transmembrane helix</keyword>
<sequence>MLFGLIVSLFAYSLSYIILLHFIRYIVCSRGYFAKSEFHLWHTAGSRLFRTISTGRPDSSKSVPSYSSAHLSFPGGRN</sequence>
<evidence type="ECO:0000313" key="3">
    <source>
        <dbReference type="Proteomes" id="UP000887572"/>
    </source>
</evidence>
<organism evidence="3 4">
    <name type="scientific">Globodera rostochiensis</name>
    <name type="common">Golden nematode worm</name>
    <name type="synonym">Heterodera rostochiensis</name>
    <dbReference type="NCBI Taxonomy" id="31243"/>
    <lineage>
        <taxon>Eukaryota</taxon>
        <taxon>Metazoa</taxon>
        <taxon>Ecdysozoa</taxon>
        <taxon>Nematoda</taxon>
        <taxon>Chromadorea</taxon>
        <taxon>Rhabditida</taxon>
        <taxon>Tylenchina</taxon>
        <taxon>Tylenchomorpha</taxon>
        <taxon>Tylenchoidea</taxon>
        <taxon>Heteroderidae</taxon>
        <taxon>Heteroderinae</taxon>
        <taxon>Globodera</taxon>
    </lineage>
</organism>